<organism evidence="1">
    <name type="scientific">mine drainage metagenome</name>
    <dbReference type="NCBI Taxonomy" id="410659"/>
    <lineage>
        <taxon>unclassified sequences</taxon>
        <taxon>metagenomes</taxon>
        <taxon>ecological metagenomes</taxon>
    </lineage>
</organism>
<reference evidence="1" key="2">
    <citation type="journal article" date="2014" name="ISME J.">
        <title>Microbial stratification in low pH oxic and suboxic macroscopic growths along an acid mine drainage.</title>
        <authorList>
            <person name="Mendez-Garcia C."/>
            <person name="Mesa V."/>
            <person name="Sprenger R.R."/>
            <person name="Richter M."/>
            <person name="Diez M.S."/>
            <person name="Solano J."/>
            <person name="Bargiela R."/>
            <person name="Golyshina O.V."/>
            <person name="Manteca A."/>
            <person name="Ramos J.L."/>
            <person name="Gallego J.R."/>
            <person name="Llorente I."/>
            <person name="Martins Dos Santos V.A."/>
            <person name="Jensen O.N."/>
            <person name="Pelaez A.I."/>
            <person name="Sanchez J."/>
            <person name="Ferrer M."/>
        </authorList>
    </citation>
    <scope>NUCLEOTIDE SEQUENCE</scope>
</reference>
<dbReference type="AlphaFoldDB" id="T1BGZ5"/>
<accession>T1BGZ5</accession>
<name>T1BGZ5_9ZZZZ</name>
<gene>
    <name evidence="1" type="ORF">B1A_12707</name>
</gene>
<protein>
    <submittedName>
        <fullName evidence="1">Uncharacterized protein</fullName>
    </submittedName>
</protein>
<dbReference type="EMBL" id="AUZX01009258">
    <property type="protein sequence ID" value="EQD52384.1"/>
    <property type="molecule type" value="Genomic_DNA"/>
</dbReference>
<feature type="non-terminal residue" evidence="1">
    <location>
        <position position="155"/>
    </location>
</feature>
<evidence type="ECO:0000313" key="1">
    <source>
        <dbReference type="EMBL" id="EQD52384.1"/>
    </source>
</evidence>
<sequence length="155" mass="16701">MPKFSVLVILSLMFLTAVLGLSHGAGTYVNITEPYNATILHNGSIYLGKSGPGQTFSITISSLTTNSTGTVFTRGWNEFKVVNYPSGWIVKNSALYRSTLTVDITPSPNAQNGTYKLGLSAINTGNYSKIGSLNFIAYVNITPNVFRLNVSPENV</sequence>
<reference evidence="1" key="1">
    <citation type="submission" date="2013-08" db="EMBL/GenBank/DDBJ databases">
        <authorList>
            <person name="Mendez C."/>
            <person name="Richter M."/>
            <person name="Ferrer M."/>
            <person name="Sanchez J."/>
        </authorList>
    </citation>
    <scope>NUCLEOTIDE SEQUENCE</scope>
</reference>
<comment type="caution">
    <text evidence="1">The sequence shown here is derived from an EMBL/GenBank/DDBJ whole genome shotgun (WGS) entry which is preliminary data.</text>
</comment>
<proteinExistence type="predicted"/>